<sequence length="300" mass="30254">MVRKTVNLGQPPSAPSAPVGASPSPGARGPRTPPAPWPAAAPLAEGPAAPGDAARTPPGAAAPQTVASVLAQLTLEMQKKEALVAQMRAMNEEASAGVHTDSPGGAQNPGFVQSFAQVVLQLRAVDDRIRERMLELQALGMDGQAGVGGVAGLPPTAPGLAPSAPAPSHAPPHAPGPDPDTLASRAFDAASEFVAACRARMDEETRKLAGGGAAAPEALAALMKWDEGDGPRLLSFVSRCLQSVVLLNWGGTGTVPLPSLAAALDLALSQLHPRVPANEPLLGEARSALAALKAQFMAAG</sequence>
<organism evidence="2 3">
    <name type="scientific">Prototheca wickerhamii</name>
    <dbReference type="NCBI Taxonomy" id="3111"/>
    <lineage>
        <taxon>Eukaryota</taxon>
        <taxon>Viridiplantae</taxon>
        <taxon>Chlorophyta</taxon>
        <taxon>core chlorophytes</taxon>
        <taxon>Trebouxiophyceae</taxon>
        <taxon>Chlorellales</taxon>
        <taxon>Chlorellaceae</taxon>
        <taxon>Prototheca</taxon>
    </lineage>
</organism>
<dbReference type="GO" id="GO:0006357">
    <property type="term" value="P:regulation of transcription by RNA polymerase II"/>
    <property type="evidence" value="ECO:0007669"/>
    <property type="project" value="TreeGrafter"/>
</dbReference>
<dbReference type="EMBL" id="JASFZW010000003">
    <property type="protein sequence ID" value="KAK2079033.1"/>
    <property type="molecule type" value="Genomic_DNA"/>
</dbReference>
<dbReference type="InterPro" id="IPR010561">
    <property type="entry name" value="LIN-9/ALY1"/>
</dbReference>
<feature type="compositionally biased region" description="Low complexity" evidence="1">
    <location>
        <begin position="16"/>
        <end position="30"/>
    </location>
</feature>
<accession>A0AAD9IK39</accession>
<evidence type="ECO:0000256" key="1">
    <source>
        <dbReference type="SAM" id="MobiDB-lite"/>
    </source>
</evidence>
<protein>
    <submittedName>
        <fullName evidence="2">Uncharacterized protein</fullName>
    </submittedName>
</protein>
<proteinExistence type="predicted"/>
<dbReference type="GO" id="GO:0003677">
    <property type="term" value="F:DNA binding"/>
    <property type="evidence" value="ECO:0007669"/>
    <property type="project" value="TreeGrafter"/>
</dbReference>
<dbReference type="AlphaFoldDB" id="A0AAD9IK39"/>
<feature type="region of interest" description="Disordered" evidence="1">
    <location>
        <begin position="151"/>
        <end position="183"/>
    </location>
</feature>
<evidence type="ECO:0000313" key="3">
    <source>
        <dbReference type="Proteomes" id="UP001255856"/>
    </source>
</evidence>
<gene>
    <name evidence="2" type="ORF">QBZ16_002723</name>
</gene>
<feature type="compositionally biased region" description="Low complexity" evidence="1">
    <location>
        <begin position="40"/>
        <end position="55"/>
    </location>
</feature>
<feature type="region of interest" description="Disordered" evidence="1">
    <location>
        <begin position="1"/>
        <end position="61"/>
    </location>
</feature>
<dbReference type="GO" id="GO:0005654">
    <property type="term" value="C:nucleoplasm"/>
    <property type="evidence" value="ECO:0007669"/>
    <property type="project" value="TreeGrafter"/>
</dbReference>
<dbReference type="GO" id="GO:0006351">
    <property type="term" value="P:DNA-templated transcription"/>
    <property type="evidence" value="ECO:0007669"/>
    <property type="project" value="InterPro"/>
</dbReference>
<keyword evidence="3" id="KW-1185">Reference proteome</keyword>
<reference evidence="2" key="1">
    <citation type="submission" date="2021-01" db="EMBL/GenBank/DDBJ databases">
        <authorList>
            <person name="Eckstrom K.M.E."/>
        </authorList>
    </citation>
    <scope>NUCLEOTIDE SEQUENCE</scope>
    <source>
        <strain evidence="2">UVCC 0001</strain>
    </source>
</reference>
<dbReference type="PANTHER" id="PTHR21689:SF2">
    <property type="entry name" value="PROTEIN LIN-9 HOMOLOG"/>
    <property type="match status" value="1"/>
</dbReference>
<dbReference type="PANTHER" id="PTHR21689">
    <property type="entry name" value="LIN-9"/>
    <property type="match status" value="1"/>
</dbReference>
<feature type="compositionally biased region" description="Low complexity" evidence="1">
    <location>
        <begin position="152"/>
        <end position="163"/>
    </location>
</feature>
<name>A0AAD9IK39_PROWI</name>
<dbReference type="GO" id="GO:0051726">
    <property type="term" value="P:regulation of cell cycle"/>
    <property type="evidence" value="ECO:0007669"/>
    <property type="project" value="TreeGrafter"/>
</dbReference>
<evidence type="ECO:0000313" key="2">
    <source>
        <dbReference type="EMBL" id="KAK2079033.1"/>
    </source>
</evidence>
<feature type="compositionally biased region" description="Pro residues" evidence="1">
    <location>
        <begin position="164"/>
        <end position="178"/>
    </location>
</feature>
<dbReference type="GO" id="GO:0017053">
    <property type="term" value="C:transcription repressor complex"/>
    <property type="evidence" value="ECO:0007669"/>
    <property type="project" value="InterPro"/>
</dbReference>
<comment type="caution">
    <text evidence="2">The sequence shown here is derived from an EMBL/GenBank/DDBJ whole genome shotgun (WGS) entry which is preliminary data.</text>
</comment>
<dbReference type="Proteomes" id="UP001255856">
    <property type="component" value="Unassembled WGS sequence"/>
</dbReference>